<feature type="region of interest" description="Disordered" evidence="5">
    <location>
        <begin position="1"/>
        <end position="23"/>
    </location>
</feature>
<keyword evidence="1 4" id="KW-0328">Glycosyltransferase</keyword>
<comment type="caution">
    <text evidence="4">Lacks conserved residue(s) required for the propagation of feature annotation.</text>
</comment>
<organism evidence="7 8">
    <name type="scientific">Candidatus Geothrix odensensis</name>
    <dbReference type="NCBI Taxonomy" id="2954440"/>
    <lineage>
        <taxon>Bacteria</taxon>
        <taxon>Pseudomonadati</taxon>
        <taxon>Acidobacteriota</taxon>
        <taxon>Holophagae</taxon>
        <taxon>Holophagales</taxon>
        <taxon>Holophagaceae</taxon>
        <taxon>Geothrix</taxon>
    </lineage>
</organism>
<feature type="binding site" evidence="4">
    <location>
        <position position="195"/>
    </location>
    <ligand>
        <name>substrate</name>
    </ligand>
</feature>
<dbReference type="Proteomes" id="UP000709959">
    <property type="component" value="Unassembled WGS sequence"/>
</dbReference>
<name>A0A936K8X1_9BACT</name>
<keyword evidence="4" id="KW-0862">Zinc</keyword>
<dbReference type="InterPro" id="IPR050076">
    <property type="entry name" value="ArchSynthase1/Queuine_TRR"/>
</dbReference>
<feature type="binding site" evidence="4">
    <location>
        <position position="345"/>
    </location>
    <ligand>
        <name>Zn(2+)</name>
        <dbReference type="ChEBI" id="CHEBI:29105"/>
    </ligand>
</feature>
<dbReference type="GO" id="GO:0005829">
    <property type="term" value="C:cytosol"/>
    <property type="evidence" value="ECO:0007669"/>
    <property type="project" value="TreeGrafter"/>
</dbReference>
<proteinExistence type="inferred from homology"/>
<evidence type="ECO:0000256" key="4">
    <source>
        <dbReference type="HAMAP-Rule" id="MF_00168"/>
    </source>
</evidence>
<comment type="caution">
    <text evidence="7">The sequence shown here is derived from an EMBL/GenBank/DDBJ whole genome shotgun (WGS) entry which is preliminary data.</text>
</comment>
<evidence type="ECO:0000256" key="1">
    <source>
        <dbReference type="ARBA" id="ARBA00022676"/>
    </source>
</evidence>
<feature type="active site" description="Nucleophile" evidence="4">
    <location>
        <position position="276"/>
    </location>
</feature>
<dbReference type="InterPro" id="IPR004803">
    <property type="entry name" value="TGT"/>
</dbReference>
<reference evidence="7 8" key="1">
    <citation type="submission" date="2020-10" db="EMBL/GenBank/DDBJ databases">
        <title>Connecting structure to function with the recovery of over 1000 high-quality activated sludge metagenome-assembled genomes encoding full-length rRNA genes using long-read sequencing.</title>
        <authorList>
            <person name="Singleton C.M."/>
            <person name="Petriglieri F."/>
            <person name="Kristensen J.M."/>
            <person name="Kirkegaard R.H."/>
            <person name="Michaelsen T.Y."/>
            <person name="Andersen M.H."/>
            <person name="Karst S.M."/>
            <person name="Dueholm M.S."/>
            <person name="Nielsen P.H."/>
            <person name="Albertsen M."/>
        </authorList>
    </citation>
    <scope>NUCLEOTIDE SEQUENCE [LARGE SCALE GENOMIC DNA]</scope>
    <source>
        <strain evidence="7">OdNE_18-Q3-R46-58_MAXAC.008</strain>
    </source>
</reference>
<dbReference type="GO" id="GO:0008479">
    <property type="term" value="F:tRNA-guanosine(34) queuine transglycosylase activity"/>
    <property type="evidence" value="ECO:0007669"/>
    <property type="project" value="UniProtKB-UniRule"/>
</dbReference>
<dbReference type="EMBL" id="JADKCH010000033">
    <property type="protein sequence ID" value="MBK8573952.1"/>
    <property type="molecule type" value="Genomic_DNA"/>
</dbReference>
<feature type="binding site" evidence="4">
    <location>
        <begin position="99"/>
        <end position="103"/>
    </location>
    <ligand>
        <name>substrate</name>
    </ligand>
</feature>
<feature type="binding site" evidence="4">
    <location>
        <position position="319"/>
    </location>
    <ligand>
        <name>Zn(2+)</name>
        <dbReference type="ChEBI" id="CHEBI:29105"/>
    </ligand>
</feature>
<comment type="catalytic activity">
    <reaction evidence="4">
        <text>7-aminomethyl-7-carbaguanine + guanosine(34) in tRNA = 7-aminomethyl-7-carbaguanosine(34) in tRNA + guanine</text>
        <dbReference type="Rhea" id="RHEA:24104"/>
        <dbReference type="Rhea" id="RHEA-COMP:10341"/>
        <dbReference type="Rhea" id="RHEA-COMP:10342"/>
        <dbReference type="ChEBI" id="CHEBI:16235"/>
        <dbReference type="ChEBI" id="CHEBI:58703"/>
        <dbReference type="ChEBI" id="CHEBI:74269"/>
        <dbReference type="ChEBI" id="CHEBI:82833"/>
        <dbReference type="EC" id="2.4.2.29"/>
    </reaction>
</comment>
<feature type="active site" description="Proton acceptor" evidence="4">
    <location>
        <position position="99"/>
    </location>
</feature>
<evidence type="ECO:0000313" key="8">
    <source>
        <dbReference type="Proteomes" id="UP000709959"/>
    </source>
</evidence>
<dbReference type="HAMAP" id="MF_00168">
    <property type="entry name" value="Q_tRNA_Tgt"/>
    <property type="match status" value="1"/>
</dbReference>
<feature type="binding site" evidence="4">
    <location>
        <position position="153"/>
    </location>
    <ligand>
        <name>substrate</name>
    </ligand>
</feature>
<protein>
    <recommendedName>
        <fullName evidence="4">Queuine tRNA-ribosyltransferase</fullName>
        <ecNumber evidence="4">2.4.2.29</ecNumber>
    </recommendedName>
    <alternativeName>
        <fullName evidence="4">Guanine insertion enzyme</fullName>
    </alternativeName>
    <alternativeName>
        <fullName evidence="4">tRNA-guanine transglycosylase</fullName>
    </alternativeName>
</protein>
<evidence type="ECO:0000313" key="7">
    <source>
        <dbReference type="EMBL" id="MBK8573952.1"/>
    </source>
</evidence>
<keyword evidence="4" id="KW-0479">Metal-binding</keyword>
<dbReference type="NCBIfam" id="TIGR00430">
    <property type="entry name" value="Q_tRNA_tgt"/>
    <property type="match status" value="1"/>
</dbReference>
<comment type="function">
    <text evidence="4">Catalyzes the base-exchange of a guanine (G) residue with the queuine precursor 7-aminomethyl-7-deazaguanine (PreQ1) at position 34 (anticodon wobble position) in tRNAs with GU(N) anticodons (tRNA-Asp, -Asn, -His and -Tyr). Catalysis occurs through a double-displacement mechanism. The nucleophile active site attacks the C1' of nucleotide 34 to detach the guanine base from the RNA, forming a covalent enzyme-RNA intermediate. The proton acceptor active site deprotonates the incoming PreQ1, allowing a nucleophilic attack on the C1' of the ribose to form the product. After dissociation, two additional enzymatic reactions on the tRNA convert PreQ1 to queuine (Q), resulting in the hypermodified nucleoside queuosine (7-(((4,5-cis-dihydroxy-2-cyclopenten-1-yl)amino)methyl)-7-deazaguanosine).</text>
</comment>
<sequence>MSEITSPEFAFRNESGNEAAPARAGRFETGHGAVLTPAFMPVGTQGTVKGITPAQLKEIGPQVILGNTYHLGLRPGDELVARLGGLHRFMGWEGPILTDSGGFQVFSLAELRKMTEEGVTFQSHVDGSPQFLSPERSMEIQRNLGSDICMALDECPPGQLERGKLEVSMARTTRWLARSRAVPLQPHQGLFAINQGGTHLDLRRRHLEEALELDAKSPFQGFAVGGLSVGEPKAEMNAVLAEFVKELPADRPRYLMGVGTPEDLLFGIEHGVDLFDCVLPSREARHGRILTSRGRLNLKNARHREADLPLDPGCPCYTCRSFSRAYLHHLLRCGELLGFTLNTIHNLSYTVGLTRAARQALLENRFPAFAHSTRAGWMTEEP</sequence>
<feature type="binding site" evidence="4">
    <location>
        <position position="226"/>
    </location>
    <ligand>
        <name>substrate</name>
    </ligand>
</feature>
<evidence type="ECO:0000256" key="5">
    <source>
        <dbReference type="SAM" id="MobiDB-lite"/>
    </source>
</evidence>
<dbReference type="GO" id="GO:0008616">
    <property type="term" value="P:tRNA queuosine(34) biosynthetic process"/>
    <property type="evidence" value="ECO:0007669"/>
    <property type="project" value="UniProtKB-UniRule"/>
</dbReference>
<dbReference type="EC" id="2.4.2.29" evidence="4"/>
<keyword evidence="4" id="KW-0671">Queuosine biosynthesis</keyword>
<dbReference type="SUPFAM" id="SSF51713">
    <property type="entry name" value="tRNA-guanine transglycosylase"/>
    <property type="match status" value="1"/>
</dbReference>
<feature type="region of interest" description="RNA binding" evidence="4">
    <location>
        <begin position="257"/>
        <end position="263"/>
    </location>
</feature>
<dbReference type="AlphaFoldDB" id="A0A936K8X1"/>
<comment type="pathway">
    <text evidence="4">tRNA modification; tRNA-queuosine biosynthesis.</text>
</comment>
<dbReference type="PANTHER" id="PTHR46499">
    <property type="entry name" value="QUEUINE TRNA-RIBOSYLTRANSFERASE"/>
    <property type="match status" value="1"/>
</dbReference>
<dbReference type="NCBIfam" id="TIGR00449">
    <property type="entry name" value="tgt_general"/>
    <property type="match status" value="1"/>
</dbReference>
<dbReference type="PANTHER" id="PTHR46499:SF1">
    <property type="entry name" value="QUEUINE TRNA-RIBOSYLTRANSFERASE"/>
    <property type="match status" value="1"/>
</dbReference>
<gene>
    <name evidence="4 7" type="primary">tgt</name>
    <name evidence="7" type="ORF">IPN91_15320</name>
</gene>
<feature type="domain" description="tRNA-guanine(15) transglycosylase-like" evidence="6">
    <location>
        <begin position="22"/>
        <end position="374"/>
    </location>
</feature>
<feature type="binding site" evidence="4">
    <location>
        <position position="314"/>
    </location>
    <ligand>
        <name>Zn(2+)</name>
        <dbReference type="ChEBI" id="CHEBI:29105"/>
    </ligand>
</feature>
<evidence type="ECO:0000259" key="6">
    <source>
        <dbReference type="Pfam" id="PF01702"/>
    </source>
</evidence>
<comment type="cofactor">
    <cofactor evidence="4">
        <name>Zn(2+)</name>
        <dbReference type="ChEBI" id="CHEBI:29105"/>
    </cofactor>
    <text evidence="4">Binds 1 zinc ion per subunit.</text>
</comment>
<dbReference type="GO" id="GO:0046872">
    <property type="term" value="F:metal ion binding"/>
    <property type="evidence" value="ECO:0007669"/>
    <property type="project" value="UniProtKB-KW"/>
</dbReference>
<accession>A0A936K8X1</accession>
<dbReference type="Gene3D" id="3.20.20.105">
    <property type="entry name" value="Queuine tRNA-ribosyltransferase-like"/>
    <property type="match status" value="1"/>
</dbReference>
<comment type="subunit">
    <text evidence="4">Homodimer. Within each dimer, one monomer is responsible for RNA recognition and catalysis, while the other monomer binds to the replacement base PreQ1.</text>
</comment>
<dbReference type="Pfam" id="PF01702">
    <property type="entry name" value="TGT"/>
    <property type="match status" value="1"/>
</dbReference>
<evidence type="ECO:0000256" key="3">
    <source>
        <dbReference type="ARBA" id="ARBA00022694"/>
    </source>
</evidence>
<keyword evidence="2 4" id="KW-0808">Transferase</keyword>
<dbReference type="InterPro" id="IPR036511">
    <property type="entry name" value="TGT-like_sf"/>
</dbReference>
<evidence type="ECO:0000256" key="2">
    <source>
        <dbReference type="ARBA" id="ARBA00022679"/>
    </source>
</evidence>
<dbReference type="InterPro" id="IPR002616">
    <property type="entry name" value="tRNA_ribo_trans-like"/>
</dbReference>
<feature type="binding site" evidence="4">
    <location>
        <position position="316"/>
    </location>
    <ligand>
        <name>Zn(2+)</name>
        <dbReference type="ChEBI" id="CHEBI:29105"/>
    </ligand>
</feature>
<comment type="similarity">
    <text evidence="4">Belongs to the queuine tRNA-ribosyltransferase family.</text>
</comment>
<keyword evidence="3 4" id="KW-0819">tRNA processing</keyword>